<reference evidence="15" key="1">
    <citation type="submission" date="2023-06" db="EMBL/GenBank/DDBJ databases">
        <title>Genomic analysis of the entomopathogenic nematode Steinernema hermaphroditum.</title>
        <authorList>
            <person name="Schwarz E.M."/>
            <person name="Heppert J.K."/>
            <person name="Baniya A."/>
            <person name="Schwartz H.T."/>
            <person name="Tan C.-H."/>
            <person name="Antoshechkin I."/>
            <person name="Sternberg P.W."/>
            <person name="Goodrich-Blair H."/>
            <person name="Dillman A.R."/>
        </authorList>
    </citation>
    <scope>NUCLEOTIDE SEQUENCE</scope>
    <source>
        <strain evidence="15">PS9179</strain>
        <tissue evidence="15">Whole animal</tissue>
    </source>
</reference>
<keyword evidence="10" id="KW-0809">Transit peptide</keyword>
<keyword evidence="6 13" id="KW-0547">Nucleotide-binding</keyword>
<dbReference type="InterPro" id="IPR008271">
    <property type="entry name" value="Ser/Thr_kinase_AS"/>
</dbReference>
<organism evidence="15 16">
    <name type="scientific">Steinernema hermaphroditum</name>
    <dbReference type="NCBI Taxonomy" id="289476"/>
    <lineage>
        <taxon>Eukaryota</taxon>
        <taxon>Metazoa</taxon>
        <taxon>Ecdysozoa</taxon>
        <taxon>Nematoda</taxon>
        <taxon>Chromadorea</taxon>
        <taxon>Rhabditida</taxon>
        <taxon>Tylenchina</taxon>
        <taxon>Panagrolaimomorpha</taxon>
        <taxon>Strongyloidoidea</taxon>
        <taxon>Steinernematidae</taxon>
        <taxon>Steinernema</taxon>
    </lineage>
</organism>
<evidence type="ECO:0000256" key="6">
    <source>
        <dbReference type="ARBA" id="ARBA00022741"/>
    </source>
</evidence>
<evidence type="ECO:0000256" key="10">
    <source>
        <dbReference type="ARBA" id="ARBA00022946"/>
    </source>
</evidence>
<dbReference type="SUPFAM" id="SSF56112">
    <property type="entry name" value="Protein kinase-like (PK-like)"/>
    <property type="match status" value="1"/>
</dbReference>
<dbReference type="InterPro" id="IPR036291">
    <property type="entry name" value="NAD(P)-bd_dom_sf"/>
</dbReference>
<protein>
    <recommendedName>
        <fullName evidence="3">non-specific serine/threonine protein kinase</fullName>
        <ecNumber evidence="3">2.7.11.1</ecNumber>
    </recommendedName>
</protein>
<dbReference type="Gene3D" id="3.40.50.720">
    <property type="entry name" value="NAD(P)-binding Rossmann-like Domain"/>
    <property type="match status" value="1"/>
</dbReference>
<evidence type="ECO:0000256" key="7">
    <source>
        <dbReference type="ARBA" id="ARBA00022777"/>
    </source>
</evidence>
<dbReference type="FunFam" id="3.40.50.720:FF:000112">
    <property type="entry name" value="Enoyl-[acyl-carrier-protein] reductase 1, mitochondrial"/>
    <property type="match status" value="1"/>
</dbReference>
<dbReference type="InterPro" id="IPR000719">
    <property type="entry name" value="Prot_kinase_dom"/>
</dbReference>
<keyword evidence="16" id="KW-1185">Reference proteome</keyword>
<dbReference type="InterPro" id="IPR017441">
    <property type="entry name" value="Protein_kinase_ATP_BS"/>
</dbReference>
<keyword evidence="7" id="KW-0418">Kinase</keyword>
<keyword evidence="8 13" id="KW-0067">ATP-binding</keyword>
<dbReference type="InterPro" id="IPR050235">
    <property type="entry name" value="CK1_Ser-Thr_kinase"/>
</dbReference>
<evidence type="ECO:0000256" key="8">
    <source>
        <dbReference type="ARBA" id="ARBA00022840"/>
    </source>
</evidence>
<dbReference type="InterPro" id="IPR011009">
    <property type="entry name" value="Kinase-like_dom_sf"/>
</dbReference>
<keyword evidence="4" id="KW-0723">Serine/threonine-protein kinase</keyword>
<evidence type="ECO:0000313" key="15">
    <source>
        <dbReference type="EMBL" id="KAK0420812.1"/>
    </source>
</evidence>
<accession>A0AA39M4N4</accession>
<dbReference type="PROSITE" id="PS50011">
    <property type="entry name" value="PROTEIN_KINASE_DOM"/>
    <property type="match status" value="1"/>
</dbReference>
<dbReference type="Proteomes" id="UP001175271">
    <property type="component" value="Unassembled WGS sequence"/>
</dbReference>
<dbReference type="PANTHER" id="PTHR11909">
    <property type="entry name" value="CASEIN KINASE-RELATED"/>
    <property type="match status" value="1"/>
</dbReference>
<sequence>MNPQLNKSMAFGLHERQQLDVSANLDRAHQTLLPAGTVVVRLRVQLGLPEVLVAVDVVDQFFAAELLGVARGWVKPNSKKRRKAPRSRGHKVAMAAVKPALDLDDYRALDDQDMQYESVENAGIQQQVVLLIERLAIFDNTAKNAVRTLEDLMRTDGVEFVELPHRQYIMVWIYVKEHKENAFNGNGVSKYQTLFRCECDGDVGSVCRKLRIERDGEKMEKLMHDHLKPQRDRRSVWETTRINVRSAVDTLQVNPSTAYRMLKDFVDLKPGDVIIQNGANSAVGRYVIQLCRMWKVKTINVVRARPDLSLLETDLKGLGADYVVTEEQLLKEFRGKFKNIKLALNCVGGRSGLLLSSLLVAKGCIVTYGAMSKQPLQLPAGPLIFKDIRAVGFWMSPWYLVPENTPKRKEMHQELSEMHKRGEMKCPLFAKNSELRVLQQIDSSLRQSDVFAGVEILQVKQDHQCQAVDHRYVHPPWANFTMESTHKVLVLGLIVDLRGFARKRCQNADLLLVDEKEFFTTLSQLASQVDWILHWGELELRQNYPEYDPITRSDDESVGRQSCAMGELIQLDVGRSVNGWKVQKKLGEGAFGAVYRVTNQANEDYALKVEGMKEEVQLLKMEVLVLTELDGCGATRHFLKMMDKGQFENFNYMVIQLVGKSLADLRLARPQRKFSMGTAISVGIQCLEALEDLHNIGYLHRDVKPGNFTTGRKLKNELRKIYVLDFGMARKFVHTDGTMKKPRTAAGFRGTVKYAPLSCHYMRELCRKDDVETWLYMVIELTKGSLPWRNIPETDDVGVFKKDCRKGRQLRMLFGGCPREYIDILRLVAASSNRLDYFLAILTLGDFGFGDFGFGDFFWRF</sequence>
<evidence type="ECO:0000256" key="1">
    <source>
        <dbReference type="ARBA" id="ARBA00004173"/>
    </source>
</evidence>
<dbReference type="AlphaFoldDB" id="A0AA39M4N4"/>
<evidence type="ECO:0000256" key="9">
    <source>
        <dbReference type="ARBA" id="ARBA00022857"/>
    </source>
</evidence>
<keyword evidence="11" id="KW-0560">Oxidoreductase</keyword>
<feature type="binding site" evidence="13">
    <location>
        <position position="608"/>
    </location>
    <ligand>
        <name>ATP</name>
        <dbReference type="ChEBI" id="CHEBI:30616"/>
    </ligand>
</feature>
<dbReference type="SUPFAM" id="SSF51735">
    <property type="entry name" value="NAD(P)-binding Rossmann-fold domains"/>
    <property type="match status" value="1"/>
</dbReference>
<evidence type="ECO:0000256" key="2">
    <source>
        <dbReference type="ARBA" id="ARBA00010371"/>
    </source>
</evidence>
<evidence type="ECO:0000256" key="11">
    <source>
        <dbReference type="ARBA" id="ARBA00023002"/>
    </source>
</evidence>
<dbReference type="GO" id="GO:0005739">
    <property type="term" value="C:mitochondrion"/>
    <property type="evidence" value="ECO:0007669"/>
    <property type="project" value="UniProtKB-SubCell"/>
</dbReference>
<dbReference type="Pfam" id="PF00107">
    <property type="entry name" value="ADH_zinc_N"/>
    <property type="match status" value="1"/>
</dbReference>
<keyword evidence="9" id="KW-0521">NADP</keyword>
<dbReference type="Pfam" id="PF00069">
    <property type="entry name" value="Pkinase"/>
    <property type="match status" value="1"/>
</dbReference>
<dbReference type="PROSITE" id="PS00107">
    <property type="entry name" value="PROTEIN_KINASE_ATP"/>
    <property type="match status" value="1"/>
</dbReference>
<dbReference type="GO" id="GO:0016491">
    <property type="term" value="F:oxidoreductase activity"/>
    <property type="evidence" value="ECO:0007669"/>
    <property type="project" value="UniProtKB-KW"/>
</dbReference>
<evidence type="ECO:0000259" key="14">
    <source>
        <dbReference type="PROSITE" id="PS50011"/>
    </source>
</evidence>
<proteinExistence type="inferred from homology"/>
<evidence type="ECO:0000256" key="5">
    <source>
        <dbReference type="ARBA" id="ARBA00022679"/>
    </source>
</evidence>
<keyword evidence="5" id="KW-0808">Transferase</keyword>
<dbReference type="InterPro" id="IPR047916">
    <property type="entry name" value="TTBK_Asator-like_STKc"/>
</dbReference>
<comment type="caution">
    <text evidence="15">The sequence shown here is derived from an EMBL/GenBank/DDBJ whole genome shotgun (WGS) entry which is preliminary data.</text>
</comment>
<evidence type="ECO:0000256" key="13">
    <source>
        <dbReference type="PROSITE-ProRule" id="PRU10141"/>
    </source>
</evidence>
<evidence type="ECO:0000256" key="12">
    <source>
        <dbReference type="ARBA" id="ARBA00023128"/>
    </source>
</evidence>
<dbReference type="EC" id="2.7.11.1" evidence="3"/>
<dbReference type="PROSITE" id="PS00108">
    <property type="entry name" value="PROTEIN_KINASE_ST"/>
    <property type="match status" value="1"/>
</dbReference>
<evidence type="ECO:0000256" key="3">
    <source>
        <dbReference type="ARBA" id="ARBA00012513"/>
    </source>
</evidence>
<feature type="domain" description="Protein kinase" evidence="14">
    <location>
        <begin position="580"/>
        <end position="861"/>
    </location>
</feature>
<dbReference type="CDD" id="cd14017">
    <property type="entry name" value="STKc_TTBK"/>
    <property type="match status" value="1"/>
</dbReference>
<dbReference type="InterPro" id="IPR013149">
    <property type="entry name" value="ADH-like_C"/>
</dbReference>
<dbReference type="SMART" id="SM00220">
    <property type="entry name" value="S_TKc"/>
    <property type="match status" value="1"/>
</dbReference>
<dbReference type="Gene3D" id="1.10.510.10">
    <property type="entry name" value="Transferase(Phosphotransferase) domain 1"/>
    <property type="match status" value="1"/>
</dbReference>
<gene>
    <name evidence="15" type="ORF">QR680_014905</name>
</gene>
<dbReference type="GO" id="GO:0005524">
    <property type="term" value="F:ATP binding"/>
    <property type="evidence" value="ECO:0007669"/>
    <property type="project" value="UniProtKB-UniRule"/>
</dbReference>
<name>A0AA39M4N4_9BILA</name>
<evidence type="ECO:0000313" key="16">
    <source>
        <dbReference type="Proteomes" id="UP001175271"/>
    </source>
</evidence>
<comment type="similarity">
    <text evidence="2">Belongs to the zinc-containing alcohol dehydrogenase family. Quinone oxidoreductase subfamily.</text>
</comment>
<comment type="subcellular location">
    <subcellularLocation>
        <location evidence="1">Mitochondrion</location>
    </subcellularLocation>
</comment>
<dbReference type="EMBL" id="JAUCMV010000002">
    <property type="protein sequence ID" value="KAK0420812.1"/>
    <property type="molecule type" value="Genomic_DNA"/>
</dbReference>
<dbReference type="GO" id="GO:0004674">
    <property type="term" value="F:protein serine/threonine kinase activity"/>
    <property type="evidence" value="ECO:0007669"/>
    <property type="project" value="UniProtKB-KW"/>
</dbReference>
<keyword evidence="12" id="KW-0496">Mitochondrion</keyword>
<dbReference type="CDD" id="cd08290">
    <property type="entry name" value="ETR"/>
    <property type="match status" value="1"/>
</dbReference>
<evidence type="ECO:0000256" key="4">
    <source>
        <dbReference type="ARBA" id="ARBA00022527"/>
    </source>
</evidence>